<feature type="transmembrane region" description="Helical" evidence="1">
    <location>
        <begin position="34"/>
        <end position="55"/>
    </location>
</feature>
<organism evidence="2 3">
    <name type="scientific">Streptomyces polychromogenes</name>
    <dbReference type="NCBI Taxonomy" id="67342"/>
    <lineage>
        <taxon>Bacteria</taxon>
        <taxon>Bacillati</taxon>
        <taxon>Actinomycetota</taxon>
        <taxon>Actinomycetes</taxon>
        <taxon>Kitasatosporales</taxon>
        <taxon>Streptomycetaceae</taxon>
        <taxon>Streptomyces</taxon>
    </lineage>
</organism>
<comment type="caution">
    <text evidence="2">The sequence shown here is derived from an EMBL/GenBank/DDBJ whole genome shotgun (WGS) entry which is preliminary data.</text>
</comment>
<dbReference type="EMBL" id="BAAABV010000016">
    <property type="protein sequence ID" value="GAA0292653.1"/>
    <property type="molecule type" value="Genomic_DNA"/>
</dbReference>
<evidence type="ECO:0000256" key="1">
    <source>
        <dbReference type="SAM" id="Phobius"/>
    </source>
</evidence>
<dbReference type="RefSeq" id="WP_344159387.1">
    <property type="nucleotide sequence ID" value="NZ_BAAABV010000016.1"/>
</dbReference>
<sequence length="64" mass="7328">MDAFGTGQTLASKWDAGYAVLMFVKVLIGDLPDWAKWIVGSLVSVVVVLEGYRWWRRRRETAVR</sequence>
<keyword evidence="1" id="KW-1133">Transmembrane helix</keyword>
<dbReference type="Proteomes" id="UP001501867">
    <property type="component" value="Unassembled WGS sequence"/>
</dbReference>
<keyword evidence="1" id="KW-0472">Membrane</keyword>
<protein>
    <submittedName>
        <fullName evidence="2">Uncharacterized protein</fullName>
    </submittedName>
</protein>
<reference evidence="2 3" key="1">
    <citation type="journal article" date="2019" name="Int. J. Syst. Evol. Microbiol.">
        <title>The Global Catalogue of Microorganisms (GCM) 10K type strain sequencing project: providing services to taxonomists for standard genome sequencing and annotation.</title>
        <authorList>
            <consortium name="The Broad Institute Genomics Platform"/>
            <consortium name="The Broad Institute Genome Sequencing Center for Infectious Disease"/>
            <person name="Wu L."/>
            <person name="Ma J."/>
        </authorList>
    </citation>
    <scope>NUCLEOTIDE SEQUENCE [LARGE SCALE GENOMIC DNA]</scope>
    <source>
        <strain evidence="2 3">JCM 4505</strain>
    </source>
</reference>
<accession>A0ABN0VE90</accession>
<name>A0ABN0VE90_9ACTN</name>
<evidence type="ECO:0000313" key="3">
    <source>
        <dbReference type="Proteomes" id="UP001501867"/>
    </source>
</evidence>
<keyword evidence="3" id="KW-1185">Reference proteome</keyword>
<proteinExistence type="predicted"/>
<gene>
    <name evidence="2" type="ORF">GCM10010302_34110</name>
</gene>
<evidence type="ECO:0000313" key="2">
    <source>
        <dbReference type="EMBL" id="GAA0292653.1"/>
    </source>
</evidence>
<keyword evidence="1" id="KW-0812">Transmembrane</keyword>